<dbReference type="OrthoDB" id="10306406at2759"/>
<organism evidence="1 2">
    <name type="scientific">Plasmodium ovale</name>
    <name type="common">malaria parasite P. ovale</name>
    <dbReference type="NCBI Taxonomy" id="36330"/>
    <lineage>
        <taxon>Eukaryota</taxon>
        <taxon>Sar</taxon>
        <taxon>Alveolata</taxon>
        <taxon>Apicomplexa</taxon>
        <taxon>Aconoidasida</taxon>
        <taxon>Haemosporida</taxon>
        <taxon>Plasmodiidae</taxon>
        <taxon>Plasmodium</taxon>
        <taxon>Plasmodium (Plasmodium)</taxon>
    </lineage>
</organism>
<name>A0A1C3KF50_PLAOA</name>
<reference evidence="1 2" key="1">
    <citation type="submission" date="2016-06" db="EMBL/GenBank/DDBJ databases">
        <authorList>
            <consortium name="Pathogen Informatics"/>
        </authorList>
    </citation>
    <scope>NUCLEOTIDE SEQUENCE [LARGE SCALE GENOMIC DNA]</scope>
</reference>
<protein>
    <submittedName>
        <fullName evidence="1">Plasmodium vivax Vir protein, putative</fullName>
    </submittedName>
</protein>
<dbReference type="VEuPathDB" id="PlasmoDB:POWCR01_000023700"/>
<accession>A0A1C3KF50</accession>
<dbReference type="Proteomes" id="UP000243200">
    <property type="component" value="Unassembled WGS sequence"/>
</dbReference>
<dbReference type="AlphaFoldDB" id="A0A1C3KF50"/>
<dbReference type="InterPro" id="IPR008780">
    <property type="entry name" value="Plasmodium_Vir"/>
</dbReference>
<dbReference type="Pfam" id="PF05795">
    <property type="entry name" value="Plasmodium_Vir"/>
    <property type="match status" value="1"/>
</dbReference>
<evidence type="ECO:0000313" key="2">
    <source>
        <dbReference type="Proteomes" id="UP000243200"/>
    </source>
</evidence>
<gene>
    <name evidence="1" type="primary">PowCR01_000023700</name>
    <name evidence="1" type="ORF">POWCR01_000023700</name>
</gene>
<proteinExistence type="predicted"/>
<dbReference type="VEuPathDB" id="PlasmoDB:PocGH01_00088800"/>
<dbReference type="EMBL" id="FLRJ01000034">
    <property type="protein sequence ID" value="SBT72227.1"/>
    <property type="molecule type" value="Genomic_DNA"/>
</dbReference>
<sequence length="330" mass="38638">MDTPGIDELEKNLTHLPAYKIYSDFEKQNDSDFCQNYFKEALQLQDKHNEIEDLCYNIGGIFKNIHEEFQNEENITEKCAYLNFYLYNKIKKKFGSNETTDVQNIISAFFDGWFEIKAKLLKDNCSTKYDSSNTDLDKWKGMKCMYDYNKNYSYIEKNYSNNDEQCKSYIQYLENIIPLHVKYNDECCSNEYECAFYYYYCEQRGNPDELLEKLKSHLKQKETLQSLGPGNDVGSHEGQPLIGEFPAKGEEGDNDTSINPLKISMFVINPLIGSILFSPLGHWIRSKMHRNINIKHISDNEDNNEVLGYTSEYADIDLNDIPYNISYQHI</sequence>
<evidence type="ECO:0000313" key="1">
    <source>
        <dbReference type="EMBL" id="SBT72227.1"/>
    </source>
</evidence>